<dbReference type="EMBL" id="NHYE01004923">
    <property type="protein sequence ID" value="PPQ80898.1"/>
    <property type="molecule type" value="Genomic_DNA"/>
</dbReference>
<sequence length="201" mass="22459">MSALTPIIRDFQEFSLDLHALVYGTLAQVKLVTRSSISSWRSTIKEVISNYDTEHNNKYGDAIIAWLGACTNKDFSNFLPTELLDAFIELQLYIKAGEDSAAKRMLANLQKECEIREFPDYGHQSHQHNLLQELTSSTEDMSLADLGFDQYSVEDDESEDDGGKDASFSESDESNDSQLNSPLGKGSGLILQFNPTQSMML</sequence>
<organism evidence="2 3">
    <name type="scientific">Gymnopilus dilepis</name>
    <dbReference type="NCBI Taxonomy" id="231916"/>
    <lineage>
        <taxon>Eukaryota</taxon>
        <taxon>Fungi</taxon>
        <taxon>Dikarya</taxon>
        <taxon>Basidiomycota</taxon>
        <taxon>Agaricomycotina</taxon>
        <taxon>Agaricomycetes</taxon>
        <taxon>Agaricomycetidae</taxon>
        <taxon>Agaricales</taxon>
        <taxon>Agaricineae</taxon>
        <taxon>Hymenogastraceae</taxon>
        <taxon>Gymnopilus</taxon>
    </lineage>
</organism>
<evidence type="ECO:0000313" key="3">
    <source>
        <dbReference type="Proteomes" id="UP000284706"/>
    </source>
</evidence>
<reference evidence="2 3" key="1">
    <citation type="journal article" date="2018" name="Evol. Lett.">
        <title>Horizontal gene cluster transfer increased hallucinogenic mushroom diversity.</title>
        <authorList>
            <person name="Reynolds H.T."/>
            <person name="Vijayakumar V."/>
            <person name="Gluck-Thaler E."/>
            <person name="Korotkin H.B."/>
            <person name="Matheny P.B."/>
            <person name="Slot J.C."/>
        </authorList>
    </citation>
    <scope>NUCLEOTIDE SEQUENCE [LARGE SCALE GENOMIC DNA]</scope>
    <source>
        <strain evidence="2 3">SRW20</strain>
    </source>
</reference>
<name>A0A409WQW0_9AGAR</name>
<keyword evidence="3" id="KW-1185">Reference proteome</keyword>
<accession>A0A409WQW0</accession>
<protein>
    <submittedName>
        <fullName evidence="2">Uncharacterized protein</fullName>
    </submittedName>
</protein>
<proteinExistence type="predicted"/>
<comment type="caution">
    <text evidence="2">The sequence shown here is derived from an EMBL/GenBank/DDBJ whole genome shotgun (WGS) entry which is preliminary data.</text>
</comment>
<gene>
    <name evidence="2" type="ORF">CVT26_015134</name>
</gene>
<evidence type="ECO:0000256" key="1">
    <source>
        <dbReference type="SAM" id="MobiDB-lite"/>
    </source>
</evidence>
<evidence type="ECO:0000313" key="2">
    <source>
        <dbReference type="EMBL" id="PPQ80898.1"/>
    </source>
</evidence>
<dbReference type="InParanoid" id="A0A409WQW0"/>
<feature type="compositionally biased region" description="Acidic residues" evidence="1">
    <location>
        <begin position="153"/>
        <end position="162"/>
    </location>
</feature>
<dbReference type="AlphaFoldDB" id="A0A409WQW0"/>
<feature type="region of interest" description="Disordered" evidence="1">
    <location>
        <begin position="153"/>
        <end position="201"/>
    </location>
</feature>
<dbReference type="Proteomes" id="UP000284706">
    <property type="component" value="Unassembled WGS sequence"/>
</dbReference>